<feature type="domain" description="Pyridoxamine 5'-phosphate oxidase N-terminal" evidence="1">
    <location>
        <begin position="39"/>
        <end position="155"/>
    </location>
</feature>
<evidence type="ECO:0000313" key="3">
    <source>
        <dbReference type="Proteomes" id="UP000294225"/>
    </source>
</evidence>
<dbReference type="SUPFAM" id="SSF50475">
    <property type="entry name" value="FMN-binding split barrel"/>
    <property type="match status" value="1"/>
</dbReference>
<dbReference type="Pfam" id="PF01243">
    <property type="entry name" value="PNPOx_N"/>
    <property type="match status" value="1"/>
</dbReference>
<dbReference type="Gene3D" id="2.30.110.10">
    <property type="entry name" value="Electron Transport, Fmn-binding Protein, Chain A"/>
    <property type="match status" value="1"/>
</dbReference>
<dbReference type="InterPro" id="IPR024029">
    <property type="entry name" value="Pyridox_Oxase_FMN-dep"/>
</dbReference>
<protein>
    <submittedName>
        <fullName evidence="2">Pyridoxamine 5'-phosphate oxidase family protein</fullName>
    </submittedName>
</protein>
<sequence length="212" mass="23847">MEIPGLVEITTQEELREIVPQPLAAAAGKARKELHDLDREWLAASPFCLVATSAEDGTCDVSPKGDPAGFTKILDASTIAIPERAGNRRVDGFTNILSNPHVGLIYFLPGRGDTLRINGRARIVREAPFFDEMVVKGNRPQLALLVEIEEIFHHCSKAFLRSQLWKPETWNPDAMPSRPRIAKALERQDEELATLEEYYGQAYEDKIYKVKY</sequence>
<gene>
    <name evidence="2" type="ORF">E0H92_39385</name>
</gene>
<organism evidence="2 3">
    <name type="scientific">Kribbella speibonae</name>
    <dbReference type="NCBI Taxonomy" id="1572660"/>
    <lineage>
        <taxon>Bacteria</taxon>
        <taxon>Bacillati</taxon>
        <taxon>Actinomycetota</taxon>
        <taxon>Actinomycetes</taxon>
        <taxon>Propionibacteriales</taxon>
        <taxon>Kribbellaceae</taxon>
        <taxon>Kribbella</taxon>
    </lineage>
</organism>
<dbReference type="PANTHER" id="PTHR42815:SF2">
    <property type="entry name" value="FAD-BINDING, PUTATIVE (AFU_ORTHOLOGUE AFUA_6G07600)-RELATED"/>
    <property type="match status" value="1"/>
</dbReference>
<dbReference type="PANTHER" id="PTHR42815">
    <property type="entry name" value="FAD-BINDING, PUTATIVE (AFU_ORTHOLOGUE AFUA_6G07600)-RELATED"/>
    <property type="match status" value="1"/>
</dbReference>
<dbReference type="EMBL" id="SJKC01000008">
    <property type="protein sequence ID" value="TCC30051.1"/>
    <property type="molecule type" value="Genomic_DNA"/>
</dbReference>
<dbReference type="NCBIfam" id="TIGR04025">
    <property type="entry name" value="PPOX_FMN_DR2398"/>
    <property type="match status" value="1"/>
</dbReference>
<reference evidence="2 3" key="1">
    <citation type="submission" date="2019-02" db="EMBL/GenBank/DDBJ databases">
        <title>Kribbella capetownensis sp. nov. and Kribbella speibonae sp. nov., isolated from soil.</title>
        <authorList>
            <person name="Curtis S.M."/>
            <person name="Norton I."/>
            <person name="Everest G.J."/>
            <person name="Meyers P.R."/>
        </authorList>
    </citation>
    <scope>NUCLEOTIDE SEQUENCE [LARGE SCALE GENOMIC DNA]</scope>
    <source>
        <strain evidence="2 3">YM55</strain>
    </source>
</reference>
<dbReference type="RefSeq" id="WP_131499910.1">
    <property type="nucleotide sequence ID" value="NZ_SJKC01000008.1"/>
</dbReference>
<name>A0A4R0IAI4_9ACTN</name>
<accession>A0A4R0IAI4</accession>
<dbReference type="InterPro" id="IPR011576">
    <property type="entry name" value="Pyridox_Oxase_N"/>
</dbReference>
<dbReference type="AlphaFoldDB" id="A0A4R0IAI4"/>
<dbReference type="Proteomes" id="UP000294225">
    <property type="component" value="Unassembled WGS sequence"/>
</dbReference>
<evidence type="ECO:0000259" key="1">
    <source>
        <dbReference type="Pfam" id="PF01243"/>
    </source>
</evidence>
<proteinExistence type="predicted"/>
<dbReference type="InterPro" id="IPR012349">
    <property type="entry name" value="Split_barrel_FMN-bd"/>
</dbReference>
<comment type="caution">
    <text evidence="2">The sequence shown here is derived from an EMBL/GenBank/DDBJ whole genome shotgun (WGS) entry which is preliminary data.</text>
</comment>
<evidence type="ECO:0000313" key="2">
    <source>
        <dbReference type="EMBL" id="TCC30051.1"/>
    </source>
</evidence>